<dbReference type="InterPro" id="IPR000595">
    <property type="entry name" value="cNMP-bd_dom"/>
</dbReference>
<evidence type="ECO:0000259" key="2">
    <source>
        <dbReference type="PROSITE" id="PS50042"/>
    </source>
</evidence>
<dbReference type="PANTHER" id="PTHR23011:SF42">
    <property type="entry name" value="CYCLIC NUCLEOTIDE-BINDING DOMAIN-CONTAINING PROTEIN"/>
    <property type="match status" value="1"/>
</dbReference>
<gene>
    <name evidence="3" type="ORF">P5673_006298</name>
</gene>
<dbReference type="InterPro" id="IPR014710">
    <property type="entry name" value="RmlC-like_jellyroll"/>
</dbReference>
<evidence type="ECO:0000256" key="1">
    <source>
        <dbReference type="SAM" id="MobiDB-lite"/>
    </source>
</evidence>
<sequence length="585" mass="68222">MQSLKREVSPEKYDMKYALIVEDYEKVRQRRERPNPTRERLLRRTKSSQSLLSNNNEKELDVKYKPQDPSISSSTTSLLFTRSSSSSSKEELQLPKRRSRARSFSGTSSNKEEWKTKQLRSANTTRKTSSPSSPRRSSYFGFQSIQRSLNVEEESKWQYKKDCRGKGRPSSQSFLMGMITSMNKEEKEKNRKLALVRFRRAAFLVRTFTSLYLSVRKYADQDKTRQYDLYYIRDMLPDYKNSPTLMRELPVAFNKHLFSRENTLHFPLWARMTCEKEPENRSETEVNNLVALLRGMKSFNKFSREAQRYVCRTMTYACYERRRIIVRQGHPGFSFFFIVSGSVSVTITRKDEKTGIEITNTVDVLLKNEAFGEIALISEEAKRTATIICRERVEVVAVNRETILKYCPDVFQREYDEKIQVMRSHPLFDGWTEDLLRSLTYHSHIREFSYGKLVDIDSSESESIYFIIKGKMEMLRRVDLRAAVITEDKVKNFIHDKSLLHSTAVFSRKSGKNASYVNVGSLQAKDSWDLTTLDHVNHTGHPGNILVSAGVRVLKVPKRIVIELMPKGHMETFQKNFFLRQRLAG</sequence>
<dbReference type="Gene3D" id="2.60.120.10">
    <property type="entry name" value="Jelly Rolls"/>
    <property type="match status" value="2"/>
</dbReference>
<feature type="domain" description="Cyclic nucleotide-binding" evidence="2">
    <location>
        <begin position="427"/>
        <end position="503"/>
    </location>
</feature>
<dbReference type="AlphaFoldDB" id="A0AAD9QYE7"/>
<evidence type="ECO:0000313" key="3">
    <source>
        <dbReference type="EMBL" id="KAK2569376.1"/>
    </source>
</evidence>
<feature type="domain" description="Cyclic nucleotide-binding" evidence="2">
    <location>
        <begin position="298"/>
        <end position="403"/>
    </location>
</feature>
<feature type="region of interest" description="Disordered" evidence="1">
    <location>
        <begin position="26"/>
        <end position="138"/>
    </location>
</feature>
<name>A0AAD9QYE7_ACRCE</name>
<feature type="compositionally biased region" description="Polar residues" evidence="1">
    <location>
        <begin position="119"/>
        <end position="128"/>
    </location>
</feature>
<reference evidence="3" key="2">
    <citation type="journal article" date="2023" name="Science">
        <title>Genomic signatures of disease resistance in endangered staghorn corals.</title>
        <authorList>
            <person name="Vollmer S.V."/>
            <person name="Selwyn J.D."/>
            <person name="Despard B.A."/>
            <person name="Roesel C.L."/>
        </authorList>
    </citation>
    <scope>NUCLEOTIDE SEQUENCE</scope>
    <source>
        <strain evidence="3">K2</strain>
    </source>
</reference>
<accession>A0AAD9QYE7</accession>
<dbReference type="EMBL" id="JARQWQ010000010">
    <property type="protein sequence ID" value="KAK2569376.1"/>
    <property type="molecule type" value="Genomic_DNA"/>
</dbReference>
<dbReference type="CDD" id="cd00038">
    <property type="entry name" value="CAP_ED"/>
    <property type="match status" value="1"/>
</dbReference>
<feature type="compositionally biased region" description="Basic and acidic residues" evidence="1">
    <location>
        <begin position="56"/>
        <end position="66"/>
    </location>
</feature>
<dbReference type="SUPFAM" id="SSF51206">
    <property type="entry name" value="cAMP-binding domain-like"/>
    <property type="match status" value="2"/>
</dbReference>
<dbReference type="Proteomes" id="UP001249851">
    <property type="component" value="Unassembled WGS sequence"/>
</dbReference>
<feature type="compositionally biased region" description="Low complexity" evidence="1">
    <location>
        <begin position="70"/>
        <end position="87"/>
    </location>
</feature>
<dbReference type="Pfam" id="PF00027">
    <property type="entry name" value="cNMP_binding"/>
    <property type="match status" value="1"/>
</dbReference>
<proteinExistence type="predicted"/>
<dbReference type="InterPro" id="IPR018490">
    <property type="entry name" value="cNMP-bd_dom_sf"/>
</dbReference>
<dbReference type="SMART" id="SM00100">
    <property type="entry name" value="cNMP"/>
    <property type="match status" value="1"/>
</dbReference>
<evidence type="ECO:0000313" key="4">
    <source>
        <dbReference type="Proteomes" id="UP001249851"/>
    </source>
</evidence>
<protein>
    <submittedName>
        <fullName evidence="3">Cyclic nucleotide-binding domain-containing protein 2</fullName>
    </submittedName>
</protein>
<feature type="compositionally biased region" description="Basic and acidic residues" evidence="1">
    <location>
        <begin position="26"/>
        <end position="42"/>
    </location>
</feature>
<dbReference type="InterPro" id="IPR018488">
    <property type="entry name" value="cNMP-bd_CS"/>
</dbReference>
<feature type="compositionally biased region" description="Low complexity" evidence="1">
    <location>
        <begin position="129"/>
        <end position="138"/>
    </location>
</feature>
<comment type="caution">
    <text evidence="3">The sequence shown here is derived from an EMBL/GenBank/DDBJ whole genome shotgun (WGS) entry which is preliminary data.</text>
</comment>
<reference evidence="3" key="1">
    <citation type="journal article" date="2023" name="G3 (Bethesda)">
        <title>Whole genome assembly and annotation of the endangered Caribbean coral Acropora cervicornis.</title>
        <authorList>
            <person name="Selwyn J.D."/>
            <person name="Vollmer S.V."/>
        </authorList>
    </citation>
    <scope>NUCLEOTIDE SEQUENCE</scope>
    <source>
        <strain evidence="3">K2</strain>
    </source>
</reference>
<dbReference type="PROSITE" id="PS50042">
    <property type="entry name" value="CNMP_BINDING_3"/>
    <property type="match status" value="2"/>
</dbReference>
<keyword evidence="4" id="KW-1185">Reference proteome</keyword>
<organism evidence="3 4">
    <name type="scientific">Acropora cervicornis</name>
    <name type="common">Staghorn coral</name>
    <dbReference type="NCBI Taxonomy" id="6130"/>
    <lineage>
        <taxon>Eukaryota</taxon>
        <taxon>Metazoa</taxon>
        <taxon>Cnidaria</taxon>
        <taxon>Anthozoa</taxon>
        <taxon>Hexacorallia</taxon>
        <taxon>Scleractinia</taxon>
        <taxon>Astrocoeniina</taxon>
        <taxon>Acroporidae</taxon>
        <taxon>Acropora</taxon>
    </lineage>
</organism>
<dbReference type="PANTHER" id="PTHR23011">
    <property type="entry name" value="CYCLIC NUCLEOTIDE-BINDING DOMAIN CONTAINING PROTEIN"/>
    <property type="match status" value="1"/>
</dbReference>
<dbReference type="PROSITE" id="PS00889">
    <property type="entry name" value="CNMP_BINDING_2"/>
    <property type="match status" value="1"/>
</dbReference>